<dbReference type="PANTHER" id="PTHR13439">
    <property type="entry name" value="CT120 PROTEIN"/>
    <property type="match status" value="1"/>
</dbReference>
<dbReference type="InterPro" id="IPR006634">
    <property type="entry name" value="TLC-dom"/>
</dbReference>
<accession>A0AAV7JEN5</accession>
<feature type="domain" description="TLC" evidence="7">
    <location>
        <begin position="77"/>
        <end position="276"/>
    </location>
</feature>
<reference evidence="8 9" key="1">
    <citation type="journal article" date="2023" name="BMC Biol.">
        <title>The compact genome of the sponge Oopsacas minuta (Hexactinellida) is lacking key metazoan core genes.</title>
        <authorList>
            <person name="Santini S."/>
            <person name="Schenkelaars Q."/>
            <person name="Jourda C."/>
            <person name="Duchesne M."/>
            <person name="Belahbib H."/>
            <person name="Rocher C."/>
            <person name="Selva M."/>
            <person name="Riesgo A."/>
            <person name="Vervoort M."/>
            <person name="Leys S.P."/>
            <person name="Kodjabachian L."/>
            <person name="Le Bivic A."/>
            <person name="Borchiellini C."/>
            <person name="Claverie J.M."/>
            <person name="Renard E."/>
        </authorList>
    </citation>
    <scope>NUCLEOTIDE SEQUENCE [LARGE SCALE GENOMIC DNA]</scope>
    <source>
        <strain evidence="8">SPO-2</strain>
    </source>
</reference>
<sequence length="342" mass="39411">MMENNTIHSAETEPDHSLNGGFMSQYIPLLYKYDASLKHKIYVWNGSLLFDIALFFLVYLYSQRLKTFKALPNKHKVFWCLTGVRAIFGIHTVIFCGLTALKDSELYNDKVFGRTLSSDFFIARIVGFFIFECMFLFMSDIVFKTLNKGLAIHHTLSLLGFAVGSYINQGHFFGIVGIIMEMSTPATSICWMLIQAKLSKHYFWKINQHILIYLFNTRQNLGFYAIYHIWAQWSYIHANMNGYFQWLILANSLIVTLILNPYWTYKKTVQLYSGEDWNFTPLAKPKASAFPIIATGKEDMSEELETFKSGDSYEVTKISKGVNTNGIIRGVVPNEAVRNRMK</sequence>
<evidence type="ECO:0000256" key="6">
    <source>
        <dbReference type="SAM" id="Phobius"/>
    </source>
</evidence>
<evidence type="ECO:0000256" key="5">
    <source>
        <dbReference type="PROSITE-ProRule" id="PRU00205"/>
    </source>
</evidence>
<evidence type="ECO:0000256" key="1">
    <source>
        <dbReference type="ARBA" id="ARBA00004141"/>
    </source>
</evidence>
<dbReference type="GO" id="GO:0016020">
    <property type="term" value="C:membrane"/>
    <property type="evidence" value="ECO:0007669"/>
    <property type="project" value="UniProtKB-SubCell"/>
</dbReference>
<evidence type="ECO:0000256" key="4">
    <source>
        <dbReference type="ARBA" id="ARBA00023136"/>
    </source>
</evidence>
<feature type="transmembrane region" description="Helical" evidence="6">
    <location>
        <begin position="41"/>
        <end position="61"/>
    </location>
</feature>
<dbReference type="GO" id="GO:0005783">
    <property type="term" value="C:endoplasmic reticulum"/>
    <property type="evidence" value="ECO:0007669"/>
    <property type="project" value="TreeGrafter"/>
</dbReference>
<dbReference type="Pfam" id="PF03798">
    <property type="entry name" value="TRAM_LAG1_CLN8"/>
    <property type="match status" value="1"/>
</dbReference>
<organism evidence="8 9">
    <name type="scientific">Oopsacas minuta</name>
    <dbReference type="NCBI Taxonomy" id="111878"/>
    <lineage>
        <taxon>Eukaryota</taxon>
        <taxon>Metazoa</taxon>
        <taxon>Porifera</taxon>
        <taxon>Hexactinellida</taxon>
        <taxon>Hexasterophora</taxon>
        <taxon>Lyssacinosida</taxon>
        <taxon>Leucopsacidae</taxon>
        <taxon>Oopsacas</taxon>
    </lineage>
</organism>
<dbReference type="Proteomes" id="UP001165289">
    <property type="component" value="Unassembled WGS sequence"/>
</dbReference>
<gene>
    <name evidence="8" type="ORF">LOD99_12250</name>
</gene>
<feature type="transmembrane region" description="Helical" evidence="6">
    <location>
        <begin position="77"/>
        <end position="101"/>
    </location>
</feature>
<evidence type="ECO:0000259" key="7">
    <source>
        <dbReference type="PROSITE" id="PS50922"/>
    </source>
</evidence>
<comment type="caution">
    <text evidence="8">The sequence shown here is derived from an EMBL/GenBank/DDBJ whole genome shotgun (WGS) entry which is preliminary data.</text>
</comment>
<evidence type="ECO:0000313" key="9">
    <source>
        <dbReference type="Proteomes" id="UP001165289"/>
    </source>
</evidence>
<proteinExistence type="predicted"/>
<evidence type="ECO:0000313" key="8">
    <source>
        <dbReference type="EMBL" id="KAI6647253.1"/>
    </source>
</evidence>
<dbReference type="PROSITE" id="PS50922">
    <property type="entry name" value="TLC"/>
    <property type="match status" value="1"/>
</dbReference>
<protein>
    <submittedName>
        <fullName evidence="8">Protein CLN8-like</fullName>
    </submittedName>
</protein>
<feature type="transmembrane region" description="Helical" evidence="6">
    <location>
        <begin position="150"/>
        <end position="167"/>
    </location>
</feature>
<keyword evidence="3 6" id="KW-1133">Transmembrane helix</keyword>
<comment type="subcellular location">
    <subcellularLocation>
        <location evidence="1">Membrane</location>
        <topology evidence="1">Multi-pass membrane protein</topology>
    </subcellularLocation>
</comment>
<dbReference type="InterPro" id="IPR050846">
    <property type="entry name" value="TLCD"/>
</dbReference>
<keyword evidence="4 5" id="KW-0472">Membrane</keyword>
<feature type="transmembrane region" description="Helical" evidence="6">
    <location>
        <begin position="173"/>
        <end position="194"/>
    </location>
</feature>
<dbReference type="PANTHER" id="PTHR13439:SF7">
    <property type="entry name" value="PROTEIN CLN8"/>
    <property type="match status" value="1"/>
</dbReference>
<keyword evidence="2 5" id="KW-0812">Transmembrane</keyword>
<dbReference type="GO" id="GO:0055088">
    <property type="term" value="P:lipid homeostasis"/>
    <property type="evidence" value="ECO:0007669"/>
    <property type="project" value="TreeGrafter"/>
</dbReference>
<name>A0AAV7JEN5_9METZ</name>
<dbReference type="EMBL" id="JAKMXF010000343">
    <property type="protein sequence ID" value="KAI6647253.1"/>
    <property type="molecule type" value="Genomic_DNA"/>
</dbReference>
<keyword evidence="9" id="KW-1185">Reference proteome</keyword>
<feature type="transmembrane region" description="Helical" evidence="6">
    <location>
        <begin position="210"/>
        <end position="231"/>
    </location>
</feature>
<feature type="transmembrane region" description="Helical" evidence="6">
    <location>
        <begin position="121"/>
        <end position="143"/>
    </location>
</feature>
<feature type="transmembrane region" description="Helical" evidence="6">
    <location>
        <begin position="243"/>
        <end position="263"/>
    </location>
</feature>
<dbReference type="AlphaFoldDB" id="A0AAV7JEN5"/>
<dbReference type="SMART" id="SM00724">
    <property type="entry name" value="TLC"/>
    <property type="match status" value="1"/>
</dbReference>
<evidence type="ECO:0000256" key="3">
    <source>
        <dbReference type="ARBA" id="ARBA00022989"/>
    </source>
</evidence>
<evidence type="ECO:0000256" key="2">
    <source>
        <dbReference type="ARBA" id="ARBA00022692"/>
    </source>
</evidence>